<protein>
    <submittedName>
        <fullName evidence="3">MerR family transcriptional regulator</fullName>
    </submittedName>
</protein>
<evidence type="ECO:0000313" key="3">
    <source>
        <dbReference type="EMBL" id="MDT0378169.1"/>
    </source>
</evidence>
<dbReference type="InterPro" id="IPR000551">
    <property type="entry name" value="MerR-type_HTH_dom"/>
</dbReference>
<sequence length="243" mass="26850">MAWKVGELSRLTGLTVRTLHHYERIGLLTPSGRTGGGHRLYDEDDVTRLYRIVALRELGLPLDAVGTALAGELDLADLLRSHLEHVGHQLTALRALHARLSTLVSAGRAPYGPDDLLALMDEVNTVEDTMRNYFSEEQIQALAERRAQLGPEAIAAAEREWPELIAKVQAELDAGTDPAEPRVQELAARWWELLEGFHGGDPGLRDGLYRMRDANSEQIQREYGGPSDALIAYVTRAREAAAD</sequence>
<dbReference type="RefSeq" id="WP_311672062.1">
    <property type="nucleotide sequence ID" value="NZ_JAVREQ010000002.1"/>
</dbReference>
<keyword evidence="4" id="KW-1185">Reference proteome</keyword>
<proteinExistence type="predicted"/>
<comment type="caution">
    <text evidence="3">The sequence shown here is derived from an EMBL/GenBank/DDBJ whole genome shotgun (WGS) entry which is preliminary data.</text>
</comment>
<dbReference type="PANTHER" id="PTHR30204">
    <property type="entry name" value="REDOX-CYCLING DRUG-SENSING TRANSCRIPTIONAL ACTIVATOR SOXR"/>
    <property type="match status" value="1"/>
</dbReference>
<dbReference type="SUPFAM" id="SSF46955">
    <property type="entry name" value="Putative DNA-binding domain"/>
    <property type="match status" value="1"/>
</dbReference>
<dbReference type="Gene3D" id="1.10.1660.10">
    <property type="match status" value="1"/>
</dbReference>
<name>A0ABU2NN38_9ACTN</name>
<evidence type="ECO:0000256" key="1">
    <source>
        <dbReference type="ARBA" id="ARBA00023125"/>
    </source>
</evidence>
<dbReference type="PROSITE" id="PS50937">
    <property type="entry name" value="HTH_MERR_2"/>
    <property type="match status" value="1"/>
</dbReference>
<keyword evidence="1" id="KW-0238">DNA-binding</keyword>
<dbReference type="InterPro" id="IPR012925">
    <property type="entry name" value="TipAS_dom"/>
</dbReference>
<feature type="domain" description="HTH merR-type" evidence="2">
    <location>
        <begin position="2"/>
        <end position="71"/>
    </location>
</feature>
<dbReference type="Pfam" id="PF13411">
    <property type="entry name" value="MerR_1"/>
    <property type="match status" value="1"/>
</dbReference>
<organism evidence="3 4">
    <name type="scientific">Streptomyces hazeniae</name>
    <dbReference type="NCBI Taxonomy" id="3075538"/>
    <lineage>
        <taxon>Bacteria</taxon>
        <taxon>Bacillati</taxon>
        <taxon>Actinomycetota</taxon>
        <taxon>Actinomycetes</taxon>
        <taxon>Kitasatosporales</taxon>
        <taxon>Streptomycetaceae</taxon>
        <taxon>Streptomyces</taxon>
    </lineage>
</organism>
<gene>
    <name evidence="3" type="ORF">RM572_05180</name>
</gene>
<dbReference type="EMBL" id="JAVREQ010000002">
    <property type="protein sequence ID" value="MDT0378169.1"/>
    <property type="molecule type" value="Genomic_DNA"/>
</dbReference>
<evidence type="ECO:0000259" key="2">
    <source>
        <dbReference type="PROSITE" id="PS50937"/>
    </source>
</evidence>
<dbReference type="PRINTS" id="PR00040">
    <property type="entry name" value="HTHMERR"/>
</dbReference>
<evidence type="ECO:0000313" key="4">
    <source>
        <dbReference type="Proteomes" id="UP001183414"/>
    </source>
</evidence>
<accession>A0ABU2NN38</accession>
<dbReference type="Proteomes" id="UP001183414">
    <property type="component" value="Unassembled WGS sequence"/>
</dbReference>
<reference evidence="4" key="1">
    <citation type="submission" date="2023-07" db="EMBL/GenBank/DDBJ databases">
        <title>30 novel species of actinomycetes from the DSMZ collection.</title>
        <authorList>
            <person name="Nouioui I."/>
        </authorList>
    </citation>
    <scope>NUCLEOTIDE SEQUENCE [LARGE SCALE GENOMIC DNA]</scope>
    <source>
        <strain evidence="4">DSM 42041</strain>
    </source>
</reference>
<dbReference type="PANTHER" id="PTHR30204:SF90">
    <property type="entry name" value="HTH-TYPE TRANSCRIPTIONAL ACTIVATOR MTA"/>
    <property type="match status" value="1"/>
</dbReference>
<dbReference type="PROSITE" id="PS00552">
    <property type="entry name" value="HTH_MERR_1"/>
    <property type="match status" value="1"/>
</dbReference>
<dbReference type="Pfam" id="PF07739">
    <property type="entry name" value="TipAS"/>
    <property type="match status" value="1"/>
</dbReference>
<dbReference type="InterPro" id="IPR047057">
    <property type="entry name" value="MerR_fam"/>
</dbReference>
<dbReference type="InterPro" id="IPR009061">
    <property type="entry name" value="DNA-bd_dom_put_sf"/>
</dbReference>
<dbReference type="SMART" id="SM00422">
    <property type="entry name" value="HTH_MERR"/>
    <property type="match status" value="1"/>
</dbReference>